<keyword evidence="3 5" id="KW-0378">Hydrolase</keyword>
<dbReference type="EMBL" id="CP029206">
    <property type="protein sequence ID" value="AWI51319.1"/>
    <property type="molecule type" value="Genomic_DNA"/>
</dbReference>
<dbReference type="InterPro" id="IPR006680">
    <property type="entry name" value="Amidohydro-rel"/>
</dbReference>
<evidence type="ECO:0000256" key="7">
    <source>
        <dbReference type="PIRSR" id="PIRSR038994-2"/>
    </source>
</evidence>
<dbReference type="PANTHER" id="PTHR11113:SF14">
    <property type="entry name" value="N-ACETYLGLUCOSAMINE-6-PHOSPHATE DEACETYLASE"/>
    <property type="match status" value="1"/>
</dbReference>
<dbReference type="SUPFAM" id="SSF51556">
    <property type="entry name" value="Metallo-dependent hydrolases"/>
    <property type="match status" value="1"/>
</dbReference>
<feature type="binding site" evidence="7">
    <location>
        <begin position="217"/>
        <end position="218"/>
    </location>
    <ligand>
        <name>substrate</name>
    </ligand>
</feature>
<evidence type="ECO:0000259" key="9">
    <source>
        <dbReference type="Pfam" id="PF01979"/>
    </source>
</evidence>
<dbReference type="SUPFAM" id="SSF51338">
    <property type="entry name" value="Composite domain of metallo-dependent hydrolases"/>
    <property type="match status" value="1"/>
</dbReference>
<dbReference type="Proteomes" id="UP000244920">
    <property type="component" value="Chromosome"/>
</dbReference>
<name>A0A2U8FK03_9PAST</name>
<dbReference type="KEGG" id="apor:DDU33_07390"/>
<dbReference type="NCBIfam" id="NF008371">
    <property type="entry name" value="PRK11170.1"/>
    <property type="match status" value="1"/>
</dbReference>
<dbReference type="AlphaFoldDB" id="A0A2U8FK03"/>
<accession>A0A2U8FK03</accession>
<evidence type="ECO:0000256" key="1">
    <source>
        <dbReference type="ARBA" id="ARBA00010716"/>
    </source>
</evidence>
<keyword evidence="2 8" id="KW-0479">Metal-binding</keyword>
<dbReference type="InterPro" id="IPR003764">
    <property type="entry name" value="GlcNAc_6-P_deAcase"/>
</dbReference>
<dbReference type="CDD" id="cd00854">
    <property type="entry name" value="NagA"/>
    <property type="match status" value="1"/>
</dbReference>
<evidence type="ECO:0000256" key="6">
    <source>
        <dbReference type="PIRSR" id="PIRSR038994-1"/>
    </source>
</evidence>
<reference evidence="11" key="1">
    <citation type="submission" date="2018-05" db="EMBL/GenBank/DDBJ databases">
        <title>Complete genome sequence of Actinobacillus porcitonsillarum reference strain 9953L55 (CCUG 46996).</title>
        <authorList>
            <person name="Dona V."/>
            <person name="Perreten V."/>
        </authorList>
    </citation>
    <scope>NUCLEOTIDE SEQUENCE [LARGE SCALE GENOMIC DNA]</scope>
    <source>
        <strain evidence="11">9953L55</strain>
    </source>
</reference>
<dbReference type="Gene3D" id="2.30.40.10">
    <property type="entry name" value="Urease, subunit C, domain 1"/>
    <property type="match status" value="1"/>
</dbReference>
<feature type="active site" description="Proton donor/acceptor" evidence="6">
    <location>
        <position position="272"/>
    </location>
</feature>
<evidence type="ECO:0000256" key="5">
    <source>
        <dbReference type="PIRNR" id="PIRNR038994"/>
    </source>
</evidence>
<dbReference type="RefSeq" id="WP_005819460.1">
    <property type="nucleotide sequence ID" value="NZ_CP029206.1"/>
</dbReference>
<comment type="cofactor">
    <cofactor evidence="8">
        <name>a divalent metal cation</name>
        <dbReference type="ChEBI" id="CHEBI:60240"/>
    </cofactor>
    <text evidence="8">Binds 1 divalent metal cation per subunit.</text>
</comment>
<evidence type="ECO:0000256" key="3">
    <source>
        <dbReference type="ARBA" id="ARBA00022801"/>
    </source>
</evidence>
<keyword evidence="4 5" id="KW-0119">Carbohydrate metabolism</keyword>
<dbReference type="GO" id="GO:0008448">
    <property type="term" value="F:N-acetylglucosamine-6-phosphate deacetylase activity"/>
    <property type="evidence" value="ECO:0007669"/>
    <property type="project" value="InterPro"/>
</dbReference>
<proteinExistence type="inferred from homology"/>
<feature type="binding site" evidence="8">
    <location>
        <position position="129"/>
    </location>
    <ligand>
        <name>Zn(2+)</name>
        <dbReference type="ChEBI" id="CHEBI:29105"/>
    </ligand>
</feature>
<dbReference type="InterPro" id="IPR011059">
    <property type="entry name" value="Metal-dep_hydrolase_composite"/>
</dbReference>
<dbReference type="GO" id="GO:0046872">
    <property type="term" value="F:metal ion binding"/>
    <property type="evidence" value="ECO:0007669"/>
    <property type="project" value="UniProtKB-KW"/>
</dbReference>
<dbReference type="InterPro" id="IPR032466">
    <property type="entry name" value="Metal_Hydrolase"/>
</dbReference>
<evidence type="ECO:0000256" key="8">
    <source>
        <dbReference type="PIRSR" id="PIRSR038994-3"/>
    </source>
</evidence>
<feature type="binding site" evidence="7">
    <location>
        <position position="250"/>
    </location>
    <ligand>
        <name>substrate</name>
    </ligand>
</feature>
<gene>
    <name evidence="10" type="ORF">DDU33_07390</name>
</gene>
<evidence type="ECO:0000313" key="10">
    <source>
        <dbReference type="EMBL" id="AWI51319.1"/>
    </source>
</evidence>
<dbReference type="PIRSF" id="PIRSF038994">
    <property type="entry name" value="NagA"/>
    <property type="match status" value="1"/>
</dbReference>
<evidence type="ECO:0000256" key="2">
    <source>
        <dbReference type="ARBA" id="ARBA00022723"/>
    </source>
</evidence>
<dbReference type="GO" id="GO:0006046">
    <property type="term" value="P:N-acetylglucosamine catabolic process"/>
    <property type="evidence" value="ECO:0007669"/>
    <property type="project" value="TreeGrafter"/>
</dbReference>
<feature type="binding site" evidence="8">
    <location>
        <position position="193"/>
    </location>
    <ligand>
        <name>Zn(2+)</name>
        <dbReference type="ChEBI" id="CHEBI:29105"/>
    </ligand>
</feature>
<dbReference type="FunFam" id="3.20.20.140:FF:000004">
    <property type="entry name" value="N-acetylglucosamine-6-phosphate deacetylase"/>
    <property type="match status" value="1"/>
</dbReference>
<feature type="binding site" evidence="7">
    <location>
        <position position="226"/>
    </location>
    <ligand>
        <name>substrate</name>
    </ligand>
</feature>
<keyword evidence="11" id="KW-1185">Reference proteome</keyword>
<feature type="binding site" evidence="7">
    <location>
        <begin position="305"/>
        <end position="307"/>
    </location>
    <ligand>
        <name>substrate</name>
    </ligand>
</feature>
<dbReference type="PANTHER" id="PTHR11113">
    <property type="entry name" value="N-ACETYLGLUCOSAMINE-6-PHOSPHATE DEACETYLASE"/>
    <property type="match status" value="1"/>
</dbReference>
<organism evidence="10 11">
    <name type="scientific">Actinobacillus porcitonsillarum</name>
    <dbReference type="NCBI Taxonomy" id="189834"/>
    <lineage>
        <taxon>Bacteria</taxon>
        <taxon>Pseudomonadati</taxon>
        <taxon>Pseudomonadota</taxon>
        <taxon>Gammaproteobacteria</taxon>
        <taxon>Pasteurellales</taxon>
        <taxon>Pasteurellaceae</taxon>
        <taxon>Actinobacillus</taxon>
    </lineage>
</organism>
<dbReference type="Pfam" id="PF01979">
    <property type="entry name" value="Amidohydro_1"/>
    <property type="match status" value="1"/>
</dbReference>
<protein>
    <submittedName>
        <fullName evidence="10">N-acetylglucosamine-6-phosphate deacetylase</fullName>
    </submittedName>
</protein>
<comment type="similarity">
    <text evidence="1 5">Belongs to the metallo-dependent hydrolases superfamily. NagA family.</text>
</comment>
<dbReference type="NCBIfam" id="TIGR00221">
    <property type="entry name" value="nagA"/>
    <property type="match status" value="1"/>
</dbReference>
<evidence type="ECO:0000313" key="11">
    <source>
        <dbReference type="Proteomes" id="UP000244920"/>
    </source>
</evidence>
<feature type="binding site" evidence="8">
    <location>
        <position position="214"/>
    </location>
    <ligand>
        <name>Zn(2+)</name>
        <dbReference type="ChEBI" id="CHEBI:29105"/>
    </ligand>
</feature>
<sequence length="381" mass="41482">MKYALTNCVIYTGFDVLYQHAVIVEHDKIEAVVFEKDLPKDLPMVDLHGANLTAGFIDLQLNGCGGVMFNEETTVKTLEIMQETNLKSGTTSFLPTFITAPDEGMKQAINVMRDYLEKYDNQALGLHLEGPYLSIAKKGVHRPEYIREANYDMVAYLCRNADVIKKITLAAENPTAKHIERFVHAGIVISIGHSNADYQTAKQAFKQGATFATHLHNAMSPISSGREMGVVGAVLDSDDVYAGIIVDGLHVTYGNINIAKRVKGDKLCIVTDAVAAAGSDIEQFQFVGKTVYVRDGKCFDEKGTLGGAAITMIESIRNSVIEVGIPLDETLRMCNLYPARAIGVDEKLGSIEVGKIANLTAFNAQFKVIGTAVNGKWKANA</sequence>
<feature type="binding site" evidence="7">
    <location>
        <position position="140"/>
    </location>
    <ligand>
        <name>substrate</name>
    </ligand>
</feature>
<feature type="domain" description="Amidohydrolase-related" evidence="9">
    <location>
        <begin position="52"/>
        <end position="377"/>
    </location>
</feature>
<dbReference type="Gene3D" id="3.20.20.140">
    <property type="entry name" value="Metal-dependent hydrolases"/>
    <property type="match status" value="1"/>
</dbReference>
<evidence type="ECO:0000256" key="4">
    <source>
        <dbReference type="ARBA" id="ARBA00023277"/>
    </source>
</evidence>